<evidence type="ECO:0000256" key="14">
    <source>
        <dbReference type="ARBA" id="ARBA00023137"/>
    </source>
</evidence>
<comment type="catalytic activity">
    <reaction evidence="15">
        <text>L-tyrosyl-[protein] + ATP = O-phospho-L-tyrosyl-[protein] + ADP + H(+)</text>
        <dbReference type="Rhea" id="RHEA:10596"/>
        <dbReference type="Rhea" id="RHEA-COMP:10136"/>
        <dbReference type="Rhea" id="RHEA-COMP:20101"/>
        <dbReference type="ChEBI" id="CHEBI:15378"/>
        <dbReference type="ChEBI" id="CHEBI:30616"/>
        <dbReference type="ChEBI" id="CHEBI:46858"/>
        <dbReference type="ChEBI" id="CHEBI:61978"/>
        <dbReference type="ChEBI" id="CHEBI:456216"/>
        <dbReference type="EC" id="2.7.10.2"/>
    </reaction>
</comment>
<dbReference type="InterPro" id="IPR025669">
    <property type="entry name" value="AAA_dom"/>
</dbReference>
<dbReference type="STRING" id="713588.SAMN05421789_101186"/>
<dbReference type="Pfam" id="PF13807">
    <property type="entry name" value="GNVR"/>
    <property type="match status" value="1"/>
</dbReference>
<keyword evidence="11" id="KW-0067">ATP-binding</keyword>
<dbReference type="Pfam" id="PF13614">
    <property type="entry name" value="AAA_31"/>
    <property type="match status" value="1"/>
</dbReference>
<evidence type="ECO:0000256" key="9">
    <source>
        <dbReference type="ARBA" id="ARBA00022741"/>
    </source>
</evidence>
<dbReference type="InterPro" id="IPR050445">
    <property type="entry name" value="Bact_polysacc_biosynth/exp"/>
</dbReference>
<dbReference type="Gene3D" id="3.40.50.300">
    <property type="entry name" value="P-loop containing nucleotide triphosphate hydrolases"/>
    <property type="match status" value="1"/>
</dbReference>
<evidence type="ECO:0000259" key="18">
    <source>
        <dbReference type="Pfam" id="PF13614"/>
    </source>
</evidence>
<evidence type="ECO:0000256" key="5">
    <source>
        <dbReference type="ARBA" id="ARBA00022475"/>
    </source>
</evidence>
<dbReference type="InterPro" id="IPR027417">
    <property type="entry name" value="P-loop_NTPase"/>
</dbReference>
<dbReference type="RefSeq" id="WP_076384436.1">
    <property type="nucleotide sequence ID" value="NZ_FTOI01000001.1"/>
</dbReference>
<dbReference type="PANTHER" id="PTHR32309:SF13">
    <property type="entry name" value="FERRIC ENTEROBACTIN TRANSPORT PROTEIN FEPE"/>
    <property type="match status" value="1"/>
</dbReference>
<keyword evidence="6" id="KW-0997">Cell inner membrane</keyword>
<evidence type="ECO:0000256" key="7">
    <source>
        <dbReference type="ARBA" id="ARBA00022679"/>
    </source>
</evidence>
<dbReference type="SUPFAM" id="SSF52540">
    <property type="entry name" value="P-loop containing nucleoside triphosphate hydrolases"/>
    <property type="match status" value="1"/>
</dbReference>
<keyword evidence="9" id="KW-0547">Nucleotide-binding</keyword>
<feature type="transmembrane region" description="Helical" evidence="16">
    <location>
        <begin position="500"/>
        <end position="520"/>
    </location>
</feature>
<comment type="similarity">
    <text evidence="3">Belongs to the etk/wzc family.</text>
</comment>
<evidence type="ECO:0000313" key="20">
    <source>
        <dbReference type="EMBL" id="SIS45083.1"/>
    </source>
</evidence>
<dbReference type="EC" id="2.7.10.2" evidence="4"/>
<keyword evidence="7" id="KW-0808">Transferase</keyword>
<evidence type="ECO:0000256" key="12">
    <source>
        <dbReference type="ARBA" id="ARBA00022989"/>
    </source>
</evidence>
<evidence type="ECO:0000256" key="10">
    <source>
        <dbReference type="ARBA" id="ARBA00022777"/>
    </source>
</evidence>
<dbReference type="GO" id="GO:0005524">
    <property type="term" value="F:ATP binding"/>
    <property type="evidence" value="ECO:0007669"/>
    <property type="project" value="UniProtKB-KW"/>
</dbReference>
<dbReference type="EMBL" id="FTOI01000001">
    <property type="protein sequence ID" value="SIS45083.1"/>
    <property type="molecule type" value="Genomic_DNA"/>
</dbReference>
<feature type="domain" description="Polysaccharide chain length determinant N-terminal" evidence="17">
    <location>
        <begin position="18"/>
        <end position="112"/>
    </location>
</feature>
<proteinExistence type="inferred from homology"/>
<evidence type="ECO:0000256" key="16">
    <source>
        <dbReference type="SAM" id="Phobius"/>
    </source>
</evidence>
<keyword evidence="14" id="KW-0829">Tyrosine-protein kinase</keyword>
<feature type="domain" description="Tyrosine-protein kinase G-rich" evidence="19">
    <location>
        <begin position="448"/>
        <end position="519"/>
    </location>
</feature>
<organism evidence="20 21">
    <name type="scientific">Kaistella chaponensis</name>
    <dbReference type="NCBI Taxonomy" id="713588"/>
    <lineage>
        <taxon>Bacteria</taxon>
        <taxon>Pseudomonadati</taxon>
        <taxon>Bacteroidota</taxon>
        <taxon>Flavobacteriia</taxon>
        <taxon>Flavobacteriales</taxon>
        <taxon>Weeksellaceae</taxon>
        <taxon>Chryseobacterium group</taxon>
        <taxon>Kaistella</taxon>
    </lineage>
</organism>
<evidence type="ECO:0000256" key="2">
    <source>
        <dbReference type="ARBA" id="ARBA00007316"/>
    </source>
</evidence>
<evidence type="ECO:0000256" key="15">
    <source>
        <dbReference type="ARBA" id="ARBA00051245"/>
    </source>
</evidence>
<dbReference type="AlphaFoldDB" id="A0A1N7J6U2"/>
<comment type="subcellular location">
    <subcellularLocation>
        <location evidence="1">Cell inner membrane</location>
        <topology evidence="1">Multi-pass membrane protein</topology>
    </subcellularLocation>
</comment>
<dbReference type="GO" id="GO:0004715">
    <property type="term" value="F:non-membrane spanning protein tyrosine kinase activity"/>
    <property type="evidence" value="ECO:0007669"/>
    <property type="project" value="UniProtKB-EC"/>
</dbReference>
<evidence type="ECO:0000313" key="21">
    <source>
        <dbReference type="Proteomes" id="UP000185839"/>
    </source>
</evidence>
<dbReference type="InterPro" id="IPR032807">
    <property type="entry name" value="GNVR"/>
</dbReference>
<evidence type="ECO:0000256" key="11">
    <source>
        <dbReference type="ARBA" id="ARBA00022840"/>
    </source>
</evidence>
<dbReference type="InterPro" id="IPR005702">
    <property type="entry name" value="Wzc-like_C"/>
</dbReference>
<sequence>MDNNSFKDNQKDDEHGSEIEIREILKPYLRKYYWFVISGLLCLALSYLYLKTKTTVYEVSASVLVKDTKSTPGSQDFAALRDISGFGKIGSNGVENEMELLKSKKMMQKVVQYLNLETTVYQKGKFQNTELYGKTSPILVQVINEKPDVKYFKEPIALKISGNNIELSSEELKPLKTTFGKTISLRFANIIITRNKDYVAPKEPANEYLLKVASNSQTTDAFQSNLKVALINKDVTVIRMTLNYPQTQKAQDILNTLTRVYNNDAIEDKNSESKKTAEFIEERIRIIGNELGEVESRKERFKESNRITDLETEAKLGLQSSAEARGKLLEIDSQLEITNALLGYVNKQGTSAVLPGNVGLDNPSATSNISAYNQLVLEKNRLLENATPQNPLVIDLTKQINSMRNSVVESLAKNRSALQVAKGNYQAENQTIAGHISKIPAQEKTFREIERQQQIKENLYLLLLQKREETAVSLAVTAPKARVVDEAYVNPIPVAPKGSMVLLIGLLTGLVIPFVVIYLLRLFDDKVKDKKDLDKLSHGKTLLGEIPSLDRGQSELVMANDITPMAEAFRIVITNMNFMLPKKDKGKVAYVTSTVKGEGKTFVSVNLALTLASPKHKVIIIGADIRNPQLQRYNPSRKGLDGLTEYLYNDDEKIEDIIHISSFNKYCDVIYSGSIPPNPADLLSNGRFEILIDQLKLIYEYIIVDTAPLMLVTDTFLNADLADATLYVTRSGFTEKSLIDFANKQINSKRIRNAAFILNDVSKDNLGYGNKYGYGYGVDNRTFFQKLKDSF</sequence>
<evidence type="ECO:0000256" key="1">
    <source>
        <dbReference type="ARBA" id="ARBA00004429"/>
    </source>
</evidence>
<keyword evidence="10" id="KW-0418">Kinase</keyword>
<evidence type="ECO:0000256" key="3">
    <source>
        <dbReference type="ARBA" id="ARBA00008883"/>
    </source>
</evidence>
<evidence type="ECO:0000259" key="19">
    <source>
        <dbReference type="Pfam" id="PF13807"/>
    </source>
</evidence>
<accession>A0A1N7J6U2</accession>
<protein>
    <recommendedName>
        <fullName evidence="4">non-specific protein-tyrosine kinase</fullName>
        <ecNumber evidence="4">2.7.10.2</ecNumber>
    </recommendedName>
</protein>
<dbReference type="OrthoDB" id="9794577at2"/>
<keyword evidence="5" id="KW-1003">Cell membrane</keyword>
<dbReference type="Proteomes" id="UP000185839">
    <property type="component" value="Unassembled WGS sequence"/>
</dbReference>
<evidence type="ECO:0000256" key="13">
    <source>
        <dbReference type="ARBA" id="ARBA00023136"/>
    </source>
</evidence>
<comment type="similarity">
    <text evidence="2">Belongs to the CpsD/CapB family.</text>
</comment>
<keyword evidence="12 16" id="KW-1133">Transmembrane helix</keyword>
<reference evidence="21" key="1">
    <citation type="submission" date="2017-01" db="EMBL/GenBank/DDBJ databases">
        <authorList>
            <person name="Varghese N."/>
            <person name="Submissions S."/>
        </authorList>
    </citation>
    <scope>NUCLEOTIDE SEQUENCE [LARGE SCALE GENOMIC DNA]</scope>
    <source>
        <strain evidence="21">DSM 23145</strain>
    </source>
</reference>
<feature type="transmembrane region" description="Helical" evidence="16">
    <location>
        <begin position="32"/>
        <end position="50"/>
    </location>
</feature>
<keyword evidence="21" id="KW-1185">Reference proteome</keyword>
<dbReference type="CDD" id="cd05387">
    <property type="entry name" value="BY-kinase"/>
    <property type="match status" value="1"/>
</dbReference>
<evidence type="ECO:0000259" key="17">
    <source>
        <dbReference type="Pfam" id="PF02706"/>
    </source>
</evidence>
<dbReference type="InterPro" id="IPR003856">
    <property type="entry name" value="LPS_length_determ_N"/>
</dbReference>
<feature type="domain" description="AAA" evidence="18">
    <location>
        <begin position="597"/>
        <end position="715"/>
    </location>
</feature>
<evidence type="ECO:0000256" key="4">
    <source>
        <dbReference type="ARBA" id="ARBA00011903"/>
    </source>
</evidence>
<evidence type="ECO:0000256" key="8">
    <source>
        <dbReference type="ARBA" id="ARBA00022692"/>
    </source>
</evidence>
<evidence type="ECO:0000256" key="6">
    <source>
        <dbReference type="ARBA" id="ARBA00022519"/>
    </source>
</evidence>
<dbReference type="PANTHER" id="PTHR32309">
    <property type="entry name" value="TYROSINE-PROTEIN KINASE"/>
    <property type="match status" value="1"/>
</dbReference>
<keyword evidence="13 16" id="KW-0472">Membrane</keyword>
<gene>
    <name evidence="20" type="ORF">SAMN05421789_101186</name>
</gene>
<keyword evidence="8 16" id="KW-0812">Transmembrane</keyword>
<dbReference type="GO" id="GO:0005886">
    <property type="term" value="C:plasma membrane"/>
    <property type="evidence" value="ECO:0007669"/>
    <property type="project" value="UniProtKB-SubCell"/>
</dbReference>
<dbReference type="Pfam" id="PF02706">
    <property type="entry name" value="Wzz"/>
    <property type="match status" value="1"/>
</dbReference>
<dbReference type="NCBIfam" id="TIGR01007">
    <property type="entry name" value="eps_fam"/>
    <property type="match status" value="1"/>
</dbReference>
<name>A0A1N7J6U2_9FLAO</name>